<keyword evidence="1" id="KW-0175">Coiled coil</keyword>
<dbReference type="Gene3D" id="2.40.50.100">
    <property type="match status" value="1"/>
</dbReference>
<dbReference type="PANTHER" id="PTHR30386">
    <property type="entry name" value="MEMBRANE FUSION SUBUNIT OF EMRAB-TOLC MULTIDRUG EFFLUX PUMP"/>
    <property type="match status" value="1"/>
</dbReference>
<name>A0AAE7NHH8_9BRAD</name>
<protein>
    <submittedName>
        <fullName evidence="6">HlyD family secretion protein</fullName>
    </submittedName>
</protein>
<dbReference type="InterPro" id="IPR050739">
    <property type="entry name" value="MFP"/>
</dbReference>
<reference evidence="6 7" key="1">
    <citation type="submission" date="2018-06" db="EMBL/GenBank/DDBJ databases">
        <title>Comparative genomics of Bradyrhizobium nodulating Arachidis hypogaea.</title>
        <authorList>
            <person name="Li Y."/>
        </authorList>
    </citation>
    <scope>NUCLEOTIDE SEQUENCE [LARGE SCALE GENOMIC DNA]</scope>
    <source>
        <strain evidence="6 7">CCBAU 051107</strain>
    </source>
</reference>
<dbReference type="Pfam" id="PF25963">
    <property type="entry name" value="Beta-barrel_AAEA"/>
    <property type="match status" value="1"/>
</dbReference>
<dbReference type="SUPFAM" id="SSF111369">
    <property type="entry name" value="HlyD-like secretion proteins"/>
    <property type="match status" value="2"/>
</dbReference>
<feature type="domain" description="Multidrug resistance protein MdtA-like barrel-sandwich hybrid" evidence="4">
    <location>
        <begin position="112"/>
        <end position="307"/>
    </location>
</feature>
<feature type="region of interest" description="Disordered" evidence="2">
    <location>
        <begin position="427"/>
        <end position="451"/>
    </location>
</feature>
<feature type="coiled-coil region" evidence="1">
    <location>
        <begin position="231"/>
        <end position="258"/>
    </location>
</feature>
<dbReference type="InterPro" id="IPR058625">
    <property type="entry name" value="MdtA-like_BSH"/>
</dbReference>
<dbReference type="Proteomes" id="UP000594015">
    <property type="component" value="Chromosome"/>
</dbReference>
<sequence>MFLDDACHSIDSPKASPILEIVKFPNSREPAMTVHTTPSKTEATVVPPPGLEGVLPAPSQPARRQKLNLRKLLLAGVAAAALAGTIWYGYDYWTVGRFLVSTDDAYVKADNTTIAPKVSGYLDRVLVGDNEHVKAGQVLARIDDRDFRVALDQAKADVAAANATVTSKQAQLDVQEAVIAAAKATIDVDTAAKTFAQQENKRYSDLAKTGYGSVQNAQQAQARDAGADAAIARDNANLISAQKQVDLLKAEIVQAKAAAARAAAIQRQAELNLGYTTIVSPIDGVVGNRTLRVGQYVQAGTQLMSIVPAEGAYVVANFKETQLTHVRAGQTVEIEVDTFPGQVVHGHVDSIAPASGQEFALLPPDNATGNFTKIVQRIPVKIALDAETAPAIALRPGMSVIPTIATRSAPTAQAATTPQAKPKAKLVSGGSCHVKQPHNLDASTRTSDRDA</sequence>
<dbReference type="PRINTS" id="PR01490">
    <property type="entry name" value="RTXTOXIND"/>
</dbReference>
<keyword evidence="3" id="KW-0812">Transmembrane</keyword>
<dbReference type="EMBL" id="CP030050">
    <property type="protein sequence ID" value="QOZ65721.1"/>
    <property type="molecule type" value="Genomic_DNA"/>
</dbReference>
<dbReference type="AlphaFoldDB" id="A0AAE7NHH8"/>
<evidence type="ECO:0000259" key="4">
    <source>
        <dbReference type="Pfam" id="PF25917"/>
    </source>
</evidence>
<evidence type="ECO:0000256" key="2">
    <source>
        <dbReference type="SAM" id="MobiDB-lite"/>
    </source>
</evidence>
<feature type="domain" description="p-hydroxybenzoic acid efflux pump subunit AaeA-like beta-barrel" evidence="5">
    <location>
        <begin position="313"/>
        <end position="398"/>
    </location>
</feature>
<dbReference type="PANTHER" id="PTHR30386:SF24">
    <property type="entry name" value="MULTIDRUG RESISTANCE EFFLUX PUMP"/>
    <property type="match status" value="1"/>
</dbReference>
<dbReference type="InterPro" id="IPR058634">
    <property type="entry name" value="AaeA-lik-b-barrel"/>
</dbReference>
<feature type="transmembrane region" description="Helical" evidence="3">
    <location>
        <begin position="72"/>
        <end position="90"/>
    </location>
</feature>
<evidence type="ECO:0000256" key="3">
    <source>
        <dbReference type="SAM" id="Phobius"/>
    </source>
</evidence>
<evidence type="ECO:0000259" key="5">
    <source>
        <dbReference type="Pfam" id="PF25963"/>
    </source>
</evidence>
<proteinExistence type="predicted"/>
<evidence type="ECO:0000313" key="7">
    <source>
        <dbReference type="Proteomes" id="UP000594015"/>
    </source>
</evidence>
<keyword evidence="3" id="KW-1133">Transmembrane helix</keyword>
<evidence type="ECO:0000313" key="6">
    <source>
        <dbReference type="EMBL" id="QOZ65721.1"/>
    </source>
</evidence>
<dbReference type="Gene3D" id="2.40.30.170">
    <property type="match status" value="1"/>
</dbReference>
<dbReference type="Pfam" id="PF25917">
    <property type="entry name" value="BSH_RND"/>
    <property type="match status" value="1"/>
</dbReference>
<gene>
    <name evidence="6" type="ORF">WN72_04115</name>
</gene>
<dbReference type="Gene3D" id="1.10.287.470">
    <property type="entry name" value="Helix hairpin bin"/>
    <property type="match status" value="1"/>
</dbReference>
<evidence type="ECO:0000256" key="1">
    <source>
        <dbReference type="SAM" id="Coils"/>
    </source>
</evidence>
<organism evidence="6 7">
    <name type="scientific">Bradyrhizobium arachidis</name>
    <dbReference type="NCBI Taxonomy" id="858423"/>
    <lineage>
        <taxon>Bacteria</taxon>
        <taxon>Pseudomonadati</taxon>
        <taxon>Pseudomonadota</taxon>
        <taxon>Alphaproteobacteria</taxon>
        <taxon>Hyphomicrobiales</taxon>
        <taxon>Nitrobacteraceae</taxon>
        <taxon>Bradyrhizobium</taxon>
    </lineage>
</organism>
<accession>A0AAE7NHH8</accession>
<dbReference type="KEGG" id="barh:WN72_04115"/>
<keyword evidence="3" id="KW-0472">Membrane</keyword>